<evidence type="ECO:0000313" key="3">
    <source>
        <dbReference type="Proteomes" id="UP000006054"/>
    </source>
</evidence>
<keyword evidence="1" id="KW-0472">Membrane</keyword>
<reference evidence="3" key="1">
    <citation type="submission" date="2012-06" db="EMBL/GenBank/DDBJ databases">
        <title>The complete genome of Flexibacter litoralis DSM 6794.</title>
        <authorList>
            <person name="Lucas S."/>
            <person name="Copeland A."/>
            <person name="Lapidus A."/>
            <person name="Glavina del Rio T."/>
            <person name="Dalin E."/>
            <person name="Tice H."/>
            <person name="Bruce D."/>
            <person name="Goodwin L."/>
            <person name="Pitluck S."/>
            <person name="Peters L."/>
            <person name="Ovchinnikova G."/>
            <person name="Lu M."/>
            <person name="Kyrpides N."/>
            <person name="Mavromatis K."/>
            <person name="Ivanova N."/>
            <person name="Brettin T."/>
            <person name="Detter J.C."/>
            <person name="Han C."/>
            <person name="Larimer F."/>
            <person name="Land M."/>
            <person name="Hauser L."/>
            <person name="Markowitz V."/>
            <person name="Cheng J.-F."/>
            <person name="Hugenholtz P."/>
            <person name="Woyke T."/>
            <person name="Wu D."/>
            <person name="Spring S."/>
            <person name="Lang E."/>
            <person name="Kopitz M."/>
            <person name="Brambilla E."/>
            <person name="Klenk H.-P."/>
            <person name="Eisen J.A."/>
        </authorList>
    </citation>
    <scope>NUCLEOTIDE SEQUENCE [LARGE SCALE GENOMIC DNA]</scope>
    <source>
        <strain evidence="3">ATCC 23117 / DSM 6794 / NBRC 15988 / NCIMB 1366 / Sio-4</strain>
    </source>
</reference>
<gene>
    <name evidence="2" type="ordered locus">Fleli_4033</name>
</gene>
<dbReference type="EMBL" id="CP003345">
    <property type="protein sequence ID" value="AFM06332.1"/>
    <property type="molecule type" value="Genomic_DNA"/>
</dbReference>
<evidence type="ECO:0000256" key="1">
    <source>
        <dbReference type="SAM" id="Phobius"/>
    </source>
</evidence>
<dbReference type="AlphaFoldDB" id="I4AQU7"/>
<keyword evidence="3" id="KW-1185">Reference proteome</keyword>
<dbReference type="HOGENOM" id="CLU_2232604_0_0_10"/>
<dbReference type="Proteomes" id="UP000006054">
    <property type="component" value="Chromosome"/>
</dbReference>
<accession>I4AQU7</accession>
<dbReference type="KEGG" id="fli:Fleli_4033"/>
<evidence type="ECO:0000313" key="2">
    <source>
        <dbReference type="EMBL" id="AFM06332.1"/>
    </source>
</evidence>
<keyword evidence="1" id="KW-1133">Transmembrane helix</keyword>
<proteinExistence type="predicted"/>
<sequence>MVQFFRSLTNSKVLVILLPTVIFVGLFVFFKFFFVLFSDRHQLKVSTPSEKIVSTIRNNIGNKKDFYKDKMTQDSILNGDKFYDSKESYNKKETKKDTTLRRVSK</sequence>
<protein>
    <submittedName>
        <fullName evidence="2">Uncharacterized protein</fullName>
    </submittedName>
</protein>
<organism evidence="2 3">
    <name type="scientific">Bernardetia litoralis (strain ATCC 23117 / DSM 6794 / NBRC 15988 / NCIMB 1366 / Fx l1 / Sio-4)</name>
    <name type="common">Flexibacter litoralis</name>
    <dbReference type="NCBI Taxonomy" id="880071"/>
    <lineage>
        <taxon>Bacteria</taxon>
        <taxon>Pseudomonadati</taxon>
        <taxon>Bacteroidota</taxon>
        <taxon>Cytophagia</taxon>
        <taxon>Cytophagales</taxon>
        <taxon>Bernardetiaceae</taxon>
        <taxon>Bernardetia</taxon>
    </lineage>
</organism>
<keyword evidence="1" id="KW-0812">Transmembrane</keyword>
<name>I4AQU7_BERLS</name>
<feature type="transmembrane region" description="Helical" evidence="1">
    <location>
        <begin position="13"/>
        <end position="37"/>
    </location>
</feature>
<dbReference type="STRING" id="880071.Fleli_4033"/>